<reference evidence="3" key="1">
    <citation type="submission" date="2016-10" db="EMBL/GenBank/DDBJ databases">
        <authorList>
            <person name="Varghese N."/>
            <person name="Submissions S."/>
        </authorList>
    </citation>
    <scope>NUCLEOTIDE SEQUENCE [LARGE SCALE GENOMIC DNA]</scope>
    <source>
        <strain evidence="3">DSM 17038</strain>
    </source>
</reference>
<name>A0A1I2V0K1_9FIRM</name>
<dbReference type="AlphaFoldDB" id="A0A1I2V0K1"/>
<proteinExistence type="predicted"/>
<sequence>MKKSGASAILLELGNLFEPLKKLQRPDDFTYFINKIGYDIPYINSIDYNGLGNAVSSLQDIIKEIIDALQGQNENQTMDKLLLRILPECNNLIQVLNREIPKIVSAVNALSANTASLEMILKKTMDFMVCEYLLRHRYKMYAVLHVLGIIESNPIHMVHWGRLHLIVTNQKSLFNQAYSWETGFDGNEFINRLLQVLYAYGLAGGIYEVEGRPELKMPLLQRGIYPDNYQEVNINFSPIPIEGEAVKKAGLLIYPSAYNKFDLAFELGEAWELQVEGNLEIGNGIAGLELKPNNPLRLIYLQGLDSITDAADFSFSVALNKKTAETIYILGSEGESNFYITGFSAKLLVEKKGDTSDFSIASELKKSGIAINLTKGDSFIKKVIPCPEFNIELDLGFVYSARKGFSIKGGALAIELPLRKSLGPFEINTVTIALEPEETAFPVKFSSNIKAALGPVQLVVVDIGFTTALSFPDENGLLPGDANKLGPFGLSFGFKFPGGIGLSIDAAAIAGGGYLEIKDGNYAGILYVDVKDKIAVTAIGILTTKLPDGSETFSLKVLGMAEFPPIQLSMGFILTGIGLAIGIGCTMNAEELRRAVYTNSLNSLLFPPDPIKNAQKIISDLKSFFPPADDHYVFGAMVKLGWGGAVPLVAAEVGIFLELCGKPLSLLRVALAGIAHCELPNPDNTVICLRLQVLGVLDLENSMVSIDASLEASKLLSWPLSGDIALRAGWGDNPRFALSAGGFYPGYRAPQGFPALRRISVTIGEDNPRIGLFLYLAATENSVQFGSQLLFHYQKDIALIGLIELDGNLSFDALFEFNPFAFETQMRSWVSLKCDGDSLFEVFLDLRLSGPNNYRARGRAKFEVLSFDVEVDFDKTFGEKMPELPQQTLFPLQILAGELDKPGNWSTVTPLWAQNRFNFRKDNDANQYVDPLGGLVFRQMSVPLLFELEKMGEAAVPEDENYLDLQESGGNIASSGVEDFFAPGQFECLSDREKISRPAFEKMKSGLQFSCGKIEIPVANARVIHYGKAVTYETKRQERSAIHNDYRPVFSAGNKEDAVLPAALANWQRLAGRNVHNQAKIKSSTARLSKIKVREQKFAVVLPEAENGKFICTQTPEGKATDLTYARAGQVRSRMQTDAVILSSTKTV</sequence>
<feature type="domain" description="DUF6603" evidence="1">
    <location>
        <begin position="419"/>
        <end position="992"/>
    </location>
</feature>
<organism evidence="2 3">
    <name type="scientific">Desulfotruncus arcticus DSM 17038</name>
    <dbReference type="NCBI Taxonomy" id="1121424"/>
    <lineage>
        <taxon>Bacteria</taxon>
        <taxon>Bacillati</taxon>
        <taxon>Bacillota</taxon>
        <taxon>Clostridia</taxon>
        <taxon>Eubacteriales</taxon>
        <taxon>Desulfallaceae</taxon>
        <taxon>Desulfotruncus</taxon>
    </lineage>
</organism>
<dbReference type="RefSeq" id="WP_092472029.1">
    <property type="nucleotide sequence ID" value="NZ_FOOX01000010.1"/>
</dbReference>
<evidence type="ECO:0000313" key="3">
    <source>
        <dbReference type="Proteomes" id="UP000199337"/>
    </source>
</evidence>
<keyword evidence="3" id="KW-1185">Reference proteome</keyword>
<protein>
    <recommendedName>
        <fullName evidence="1">DUF6603 domain-containing protein</fullName>
    </recommendedName>
</protein>
<evidence type="ECO:0000259" key="1">
    <source>
        <dbReference type="Pfam" id="PF20248"/>
    </source>
</evidence>
<dbReference type="EMBL" id="FOOX01000010">
    <property type="protein sequence ID" value="SFG82670.1"/>
    <property type="molecule type" value="Genomic_DNA"/>
</dbReference>
<gene>
    <name evidence="2" type="ORF">SAMN05660649_02825</name>
</gene>
<dbReference type="Pfam" id="PF20248">
    <property type="entry name" value="DUF6603"/>
    <property type="match status" value="1"/>
</dbReference>
<dbReference type="Proteomes" id="UP000199337">
    <property type="component" value="Unassembled WGS sequence"/>
</dbReference>
<dbReference type="InterPro" id="IPR046538">
    <property type="entry name" value="DUF6603"/>
</dbReference>
<dbReference type="OrthoDB" id="535891at2"/>
<dbReference type="STRING" id="341036.SAMN05660649_02825"/>
<accession>A0A1I2V0K1</accession>
<evidence type="ECO:0000313" key="2">
    <source>
        <dbReference type="EMBL" id="SFG82670.1"/>
    </source>
</evidence>